<dbReference type="InterPro" id="IPR003959">
    <property type="entry name" value="ATPase_AAA_core"/>
</dbReference>
<accession>A0A381FHQ4</accession>
<protein>
    <submittedName>
        <fullName evidence="2">Predicted ATP-binding protein involved in virulence</fullName>
    </submittedName>
</protein>
<organism evidence="2 3">
    <name type="scientific">Chryseobacterium indoltheticum</name>
    <dbReference type="NCBI Taxonomy" id="254"/>
    <lineage>
        <taxon>Bacteria</taxon>
        <taxon>Pseudomonadati</taxon>
        <taxon>Bacteroidota</taxon>
        <taxon>Flavobacteriia</taxon>
        <taxon>Flavobacteriales</taxon>
        <taxon>Weeksellaceae</taxon>
        <taxon>Chryseobacterium group</taxon>
        <taxon>Chryseobacterium</taxon>
    </lineage>
</organism>
<dbReference type="GO" id="GO:0005524">
    <property type="term" value="F:ATP binding"/>
    <property type="evidence" value="ECO:0007669"/>
    <property type="project" value="UniProtKB-KW"/>
</dbReference>
<dbReference type="InterPro" id="IPR051396">
    <property type="entry name" value="Bact_Antivir_Def_Nuclease"/>
</dbReference>
<dbReference type="RefSeq" id="WP_181898836.1">
    <property type="nucleotide sequence ID" value="NZ_UFVR01000004.1"/>
</dbReference>
<sequence length="203" mass="23610">MITIQTKSSKLVNDFIKFFDGETFYDINWIGISSGHKAYLNLFATLFDELRYSKQQNLFLCIDEGDLYLHPKWQTEFFSKLIKILPRIYSGKIQLLLTSHSPFLISDLPNQNITILDSINGSKNGTELSIKTFGGNLYDLYSEPFFLENKKTSDFAYNHIKNIIQNIESENKEFTKNEITKLVDIIGDEIIRFRLSKLIEKND</sequence>
<dbReference type="Proteomes" id="UP000254282">
    <property type="component" value="Unassembled WGS sequence"/>
</dbReference>
<reference evidence="2 3" key="1">
    <citation type="submission" date="2018-06" db="EMBL/GenBank/DDBJ databases">
        <authorList>
            <consortium name="Pathogen Informatics"/>
            <person name="Doyle S."/>
        </authorList>
    </citation>
    <scope>NUCLEOTIDE SEQUENCE [LARGE SCALE GENOMIC DNA]</scope>
    <source>
        <strain evidence="2 3">NCTC13532</strain>
    </source>
</reference>
<proteinExistence type="predicted"/>
<evidence type="ECO:0000259" key="1">
    <source>
        <dbReference type="Pfam" id="PF13304"/>
    </source>
</evidence>
<dbReference type="Gene3D" id="3.40.50.300">
    <property type="entry name" value="P-loop containing nucleotide triphosphate hydrolases"/>
    <property type="match status" value="1"/>
</dbReference>
<keyword evidence="2" id="KW-0547">Nucleotide-binding</keyword>
<evidence type="ECO:0000313" key="3">
    <source>
        <dbReference type="Proteomes" id="UP000254282"/>
    </source>
</evidence>
<feature type="domain" description="ATPase AAA-type core" evidence="1">
    <location>
        <begin position="32"/>
        <end position="106"/>
    </location>
</feature>
<keyword evidence="2" id="KW-0067">ATP-binding</keyword>
<dbReference type="AlphaFoldDB" id="A0A381FHQ4"/>
<dbReference type="Pfam" id="PF13304">
    <property type="entry name" value="AAA_21"/>
    <property type="match status" value="1"/>
</dbReference>
<dbReference type="SUPFAM" id="SSF52540">
    <property type="entry name" value="P-loop containing nucleoside triphosphate hydrolases"/>
    <property type="match status" value="1"/>
</dbReference>
<evidence type="ECO:0000313" key="2">
    <source>
        <dbReference type="EMBL" id="SUX45672.1"/>
    </source>
</evidence>
<name>A0A381FHQ4_9FLAO</name>
<gene>
    <name evidence="2" type="ORF">NCTC13532_01357</name>
</gene>
<dbReference type="PANTHER" id="PTHR43581">
    <property type="entry name" value="ATP/GTP PHOSPHATASE"/>
    <property type="match status" value="1"/>
</dbReference>
<dbReference type="InterPro" id="IPR027417">
    <property type="entry name" value="P-loop_NTPase"/>
</dbReference>
<dbReference type="EMBL" id="UFVR01000004">
    <property type="protein sequence ID" value="SUX45672.1"/>
    <property type="molecule type" value="Genomic_DNA"/>
</dbReference>
<dbReference type="PANTHER" id="PTHR43581:SF2">
    <property type="entry name" value="EXCINUCLEASE ATPASE SUBUNIT"/>
    <property type="match status" value="1"/>
</dbReference>
<dbReference type="GO" id="GO:0016887">
    <property type="term" value="F:ATP hydrolysis activity"/>
    <property type="evidence" value="ECO:0007669"/>
    <property type="project" value="InterPro"/>
</dbReference>